<comment type="caution">
    <text evidence="1">The sequence shown here is derived from an EMBL/GenBank/DDBJ whole genome shotgun (WGS) entry which is preliminary data.</text>
</comment>
<protein>
    <submittedName>
        <fullName evidence="1">Uncharacterized protein</fullName>
    </submittedName>
</protein>
<proteinExistence type="predicted"/>
<gene>
    <name evidence="1" type="ORF">LCGC14_0579760</name>
</gene>
<dbReference type="AlphaFoldDB" id="A0A0F9RLQ4"/>
<dbReference type="EMBL" id="LAZR01000875">
    <property type="protein sequence ID" value="KKN55674.1"/>
    <property type="molecule type" value="Genomic_DNA"/>
</dbReference>
<evidence type="ECO:0000313" key="1">
    <source>
        <dbReference type="EMBL" id="KKN55674.1"/>
    </source>
</evidence>
<sequence length="66" mass="7591">MKIRWLVDVGLTIYEEEDNPDGEFVTVKAGEEDEIDIVSEKNGFVDIQFGVGSMAYNVRTTWYEEI</sequence>
<organism evidence="1">
    <name type="scientific">marine sediment metagenome</name>
    <dbReference type="NCBI Taxonomy" id="412755"/>
    <lineage>
        <taxon>unclassified sequences</taxon>
        <taxon>metagenomes</taxon>
        <taxon>ecological metagenomes</taxon>
    </lineage>
</organism>
<reference evidence="1" key="1">
    <citation type="journal article" date="2015" name="Nature">
        <title>Complex archaea that bridge the gap between prokaryotes and eukaryotes.</title>
        <authorList>
            <person name="Spang A."/>
            <person name="Saw J.H."/>
            <person name="Jorgensen S.L."/>
            <person name="Zaremba-Niedzwiedzka K."/>
            <person name="Martijn J."/>
            <person name="Lind A.E."/>
            <person name="van Eijk R."/>
            <person name="Schleper C."/>
            <person name="Guy L."/>
            <person name="Ettema T.J."/>
        </authorList>
    </citation>
    <scope>NUCLEOTIDE SEQUENCE</scope>
</reference>
<name>A0A0F9RLQ4_9ZZZZ</name>
<accession>A0A0F9RLQ4</accession>